<dbReference type="RefSeq" id="WP_056933588.1">
    <property type="nucleotide sequence ID" value="NZ_CP013050.1"/>
</dbReference>
<reference evidence="2 3" key="1">
    <citation type="journal article" date="2016" name="Genome Announc.">
        <title>Complete genome sequence of the hyperthermophilic and piezophilic archaeon Thermococcus barophilus Ch5, capable of growth at the expense of hydrogenogenesis from carbon monoxide and formate.</title>
        <authorList>
            <person name="Oger P."/>
            <person name="Sokolova T.G."/>
            <person name="Kozhevnikova D.A."/>
            <person name="Taranov E.A."/>
            <person name="Vannier P."/>
            <person name="Lee H.S."/>
            <person name="Kwon K.K."/>
            <person name="Kang S.G."/>
            <person name="Lee J.H."/>
            <person name="Bonch-Osmolovskaya E.A."/>
            <person name="Lebedinsky A.V."/>
        </authorList>
    </citation>
    <scope>NUCLEOTIDE SEQUENCE [LARGE SCALE GENOMIC DNA]</scope>
    <source>
        <strain evidence="3">Ch5</strain>
    </source>
</reference>
<dbReference type="EMBL" id="CP013050">
    <property type="protein sequence ID" value="ALM74759.1"/>
    <property type="molecule type" value="Genomic_DNA"/>
</dbReference>
<keyword evidence="1" id="KW-1133">Transmembrane helix</keyword>
<dbReference type="Proteomes" id="UP000066042">
    <property type="component" value="Chromosome"/>
</dbReference>
<sequence length="688" mass="79936">MQIDLRKAGLILIVIYVLALMLAFRPPQVKKPVVPVNTYSLESDYEYIAEQLGFLSDGKISEGELEIIEKVYPVYKYHTSLFEDVEITDTEKFAELCWQVTQTLNSVPLALRDDMLRFLFSDSPYTLEEFSKKVQIFNAQVREFVNVYSTLPPHIRTGIENSHYIYQVRSLTEYIQLIKELSMSLSGLPPKIVNAIDNMQGLFGGFEPYEISEFISGINAVRHEMLSNTTYREWFIRNAHKFEISKVYDTWTEFQKEHINDRTPPRMRGRVESLPSGAVEVSLNIEDNANPPRQVRIFVNGKEKSSTKINTESLSYTHVIQFPLKWGNYTIIIEAYDAKGNKNSISLVLAHYPLVFPIYFNGKGRYWFQNAQLYTESQIEYMWRKAAEFKPLQVYEAVYPDLGFTRYHKIKLDGAMKFFYDDAKRKLLNYYKKPVPFYSITPLHIAYFVNIYVHSYDVPIVGTLESGICGYDGETEVVFLNNLFMDFNIDAWAIQIPASLSGGKLDHSEVIVIWRVPLLIGSSYRAFYVLGLDPYPKIPEHIYPFEPDWPKKYSRETIELMALGLIPYRPDKFALREFYERFGIKVTPAYPLKDISKEFITGYEFFASYISFQISDAYMKKLLTMITHGDLSILNELNKLEAARSLWYRLDGHNLYSGPGYSPDYVYIDSDGNFYYVHRNRSKAFSTS</sequence>
<protein>
    <submittedName>
        <fullName evidence="2">Uncharacterized protein</fullName>
    </submittedName>
</protein>
<accession>A0A0S1XAF9</accession>
<keyword evidence="1" id="KW-0812">Transmembrane</keyword>
<evidence type="ECO:0000313" key="2">
    <source>
        <dbReference type="EMBL" id="ALM74759.1"/>
    </source>
</evidence>
<dbReference type="GeneID" id="26136081"/>
<proteinExistence type="predicted"/>
<feature type="transmembrane region" description="Helical" evidence="1">
    <location>
        <begin position="7"/>
        <end position="24"/>
    </location>
</feature>
<gene>
    <name evidence="2" type="ORF">TBCH5v1_0805</name>
</gene>
<keyword evidence="1" id="KW-0472">Membrane</keyword>
<organism evidence="2 3">
    <name type="scientific">Thermococcus barophilus</name>
    <dbReference type="NCBI Taxonomy" id="55802"/>
    <lineage>
        <taxon>Archaea</taxon>
        <taxon>Methanobacteriati</taxon>
        <taxon>Methanobacteriota</taxon>
        <taxon>Thermococci</taxon>
        <taxon>Thermococcales</taxon>
        <taxon>Thermococcaceae</taxon>
        <taxon>Thermococcus</taxon>
    </lineage>
</organism>
<name>A0A0S1XAF9_THEBA</name>
<dbReference type="PATRIC" id="fig|55802.8.peg.803"/>
<evidence type="ECO:0000256" key="1">
    <source>
        <dbReference type="SAM" id="Phobius"/>
    </source>
</evidence>
<dbReference type="AlphaFoldDB" id="A0A0S1XAF9"/>
<evidence type="ECO:0000313" key="3">
    <source>
        <dbReference type="Proteomes" id="UP000066042"/>
    </source>
</evidence>